<dbReference type="InterPro" id="IPR049211">
    <property type="entry name" value="DUF6814"/>
</dbReference>
<protein>
    <submittedName>
        <fullName evidence="2">Uncharacterized protein</fullName>
    </submittedName>
</protein>
<reference evidence="3" key="1">
    <citation type="journal article" date="2019" name="Int. J. Syst. Evol. Microbiol.">
        <title>The Global Catalogue of Microorganisms (GCM) 10K type strain sequencing project: providing services to taxonomists for standard genome sequencing and annotation.</title>
        <authorList>
            <consortium name="The Broad Institute Genomics Platform"/>
            <consortium name="The Broad Institute Genome Sequencing Center for Infectious Disease"/>
            <person name="Wu L."/>
            <person name="Ma J."/>
        </authorList>
    </citation>
    <scope>NUCLEOTIDE SEQUENCE [LARGE SCALE GENOMIC DNA]</scope>
    <source>
        <strain evidence="3">JCM 17927</strain>
    </source>
</reference>
<name>A0ABP8MXU9_9BACT</name>
<comment type="caution">
    <text evidence="2">The sequence shown here is derived from an EMBL/GenBank/DDBJ whole genome shotgun (WGS) entry which is preliminary data.</text>
</comment>
<evidence type="ECO:0000313" key="3">
    <source>
        <dbReference type="Proteomes" id="UP001501175"/>
    </source>
</evidence>
<evidence type="ECO:0000313" key="2">
    <source>
        <dbReference type="EMBL" id="GAA4456719.1"/>
    </source>
</evidence>
<keyword evidence="1" id="KW-0472">Membrane</keyword>
<keyword evidence="3" id="KW-1185">Reference proteome</keyword>
<feature type="transmembrane region" description="Helical" evidence="1">
    <location>
        <begin position="40"/>
        <end position="65"/>
    </location>
</feature>
<feature type="transmembrane region" description="Helical" evidence="1">
    <location>
        <begin position="7"/>
        <end position="28"/>
    </location>
</feature>
<keyword evidence="1" id="KW-0812">Transmembrane</keyword>
<dbReference type="Proteomes" id="UP001501175">
    <property type="component" value="Unassembled WGS sequence"/>
</dbReference>
<organism evidence="2 3">
    <name type="scientific">Nibrella saemangeumensis</name>
    <dbReference type="NCBI Taxonomy" id="1084526"/>
    <lineage>
        <taxon>Bacteria</taxon>
        <taxon>Pseudomonadati</taxon>
        <taxon>Bacteroidota</taxon>
        <taxon>Cytophagia</taxon>
        <taxon>Cytophagales</taxon>
        <taxon>Spirosomataceae</taxon>
        <taxon>Nibrella</taxon>
    </lineage>
</organism>
<gene>
    <name evidence="2" type="ORF">GCM10023189_26390</name>
</gene>
<keyword evidence="1" id="KW-1133">Transmembrane helix</keyword>
<proteinExistence type="predicted"/>
<accession>A0ABP8MXU9</accession>
<dbReference type="EMBL" id="BAABHD010000029">
    <property type="protein sequence ID" value="GAA4456719.1"/>
    <property type="molecule type" value="Genomic_DNA"/>
</dbReference>
<dbReference type="Pfam" id="PF20664">
    <property type="entry name" value="DUF6814"/>
    <property type="match status" value="1"/>
</dbReference>
<evidence type="ECO:0000256" key="1">
    <source>
        <dbReference type="SAM" id="Phobius"/>
    </source>
</evidence>
<dbReference type="RefSeq" id="WP_345244183.1">
    <property type="nucleotide sequence ID" value="NZ_BAABHD010000029.1"/>
</dbReference>
<sequence>MDAIKKYLGIVWIALGLYVGYTGILDSVEKISSGKLEDEVFGYVVLLVLVPIIVGGLVLFGRYALQGEFDSDK</sequence>